<dbReference type="OrthoDB" id="7190782at2"/>
<protein>
    <recommendedName>
        <fullName evidence="4">PH domain-containing protein</fullName>
    </recommendedName>
</protein>
<dbReference type="Proteomes" id="UP000433652">
    <property type="component" value="Unassembled WGS sequence"/>
</dbReference>
<evidence type="ECO:0000313" key="3">
    <source>
        <dbReference type="Proteomes" id="UP000433652"/>
    </source>
</evidence>
<feature type="transmembrane region" description="Helical" evidence="1">
    <location>
        <begin position="16"/>
        <end position="33"/>
    </location>
</feature>
<keyword evidence="3" id="KW-1185">Reference proteome</keyword>
<keyword evidence="1" id="KW-0812">Transmembrane</keyword>
<reference evidence="2 3" key="1">
    <citation type="submission" date="2019-12" db="EMBL/GenBank/DDBJ databases">
        <title>Genomic-based taxomic classification of the family Erythrobacteraceae.</title>
        <authorList>
            <person name="Xu L."/>
        </authorList>
    </citation>
    <scope>NUCLEOTIDE SEQUENCE [LARGE SCALE GENOMIC DNA]</scope>
    <source>
        <strain evidence="2 3">MCCC 1K01500</strain>
    </source>
</reference>
<dbReference type="RefSeq" id="WP_159791255.1">
    <property type="nucleotide sequence ID" value="NZ_WTYM01000016.1"/>
</dbReference>
<dbReference type="EMBL" id="WTYM01000016">
    <property type="protein sequence ID" value="MXO57958.1"/>
    <property type="molecule type" value="Genomic_DNA"/>
</dbReference>
<organism evidence="2 3">
    <name type="scientific">Croceibacterium salegens</name>
    <dbReference type="NCBI Taxonomy" id="1737568"/>
    <lineage>
        <taxon>Bacteria</taxon>
        <taxon>Pseudomonadati</taxon>
        <taxon>Pseudomonadota</taxon>
        <taxon>Alphaproteobacteria</taxon>
        <taxon>Sphingomonadales</taxon>
        <taxon>Erythrobacteraceae</taxon>
        <taxon>Croceibacterium</taxon>
    </lineage>
</organism>
<keyword evidence="1" id="KW-0472">Membrane</keyword>
<gene>
    <name evidence="2" type="ORF">GRI89_00145</name>
</gene>
<sequence>MSLPEFEELTSSRGKAAIGLIGCLAFVAISLFAEQSGDTSWKLQAGGIFFGLCALTFVAMLIRPHRLRLDPEGFTLSGGLTRTPRKIGWRHVGEFYVRPLSHGASMVAFKYADEAVVPFGGVLGKSGGIPGVWPDGPDALAYMLNDYRDAALSHR</sequence>
<name>A0A6I4SRB5_9SPHN</name>
<proteinExistence type="predicted"/>
<feature type="transmembrane region" description="Helical" evidence="1">
    <location>
        <begin position="45"/>
        <end position="62"/>
    </location>
</feature>
<keyword evidence="1" id="KW-1133">Transmembrane helix</keyword>
<accession>A0A6I4SRB5</accession>
<evidence type="ECO:0000313" key="2">
    <source>
        <dbReference type="EMBL" id="MXO57958.1"/>
    </source>
</evidence>
<evidence type="ECO:0000256" key="1">
    <source>
        <dbReference type="SAM" id="Phobius"/>
    </source>
</evidence>
<dbReference type="AlphaFoldDB" id="A0A6I4SRB5"/>
<comment type="caution">
    <text evidence="2">The sequence shown here is derived from an EMBL/GenBank/DDBJ whole genome shotgun (WGS) entry which is preliminary data.</text>
</comment>
<evidence type="ECO:0008006" key="4">
    <source>
        <dbReference type="Google" id="ProtNLM"/>
    </source>
</evidence>